<dbReference type="InterPro" id="IPR019734">
    <property type="entry name" value="TPR_rpt"/>
</dbReference>
<feature type="non-terminal residue" evidence="4">
    <location>
        <position position="213"/>
    </location>
</feature>
<organism evidence="4 5">
    <name type="scientific">Adineta steineri</name>
    <dbReference type="NCBI Taxonomy" id="433720"/>
    <lineage>
        <taxon>Eukaryota</taxon>
        <taxon>Metazoa</taxon>
        <taxon>Spiralia</taxon>
        <taxon>Gnathifera</taxon>
        <taxon>Rotifera</taxon>
        <taxon>Eurotatoria</taxon>
        <taxon>Bdelloidea</taxon>
        <taxon>Adinetida</taxon>
        <taxon>Adinetidae</taxon>
        <taxon>Adineta</taxon>
    </lineage>
</organism>
<feature type="repeat" description="TPR" evidence="3">
    <location>
        <begin position="116"/>
        <end position="149"/>
    </location>
</feature>
<protein>
    <recommendedName>
        <fullName evidence="6">Tetratricopeptide repeat protein</fullName>
    </recommendedName>
</protein>
<comment type="caution">
    <text evidence="4">The sequence shown here is derived from an EMBL/GenBank/DDBJ whole genome shotgun (WGS) entry which is preliminary data.</text>
</comment>
<dbReference type="Pfam" id="PF13424">
    <property type="entry name" value="TPR_12"/>
    <property type="match status" value="1"/>
</dbReference>
<dbReference type="SUPFAM" id="SSF56399">
    <property type="entry name" value="ADP-ribosylation"/>
    <property type="match status" value="1"/>
</dbReference>
<evidence type="ECO:0000313" key="4">
    <source>
        <dbReference type="EMBL" id="CAF4301677.1"/>
    </source>
</evidence>
<feature type="repeat" description="TPR" evidence="3">
    <location>
        <begin position="79"/>
        <end position="112"/>
    </location>
</feature>
<dbReference type="PANTHER" id="PTHR45641:SF19">
    <property type="entry name" value="NEPHROCYSTIN-3"/>
    <property type="match status" value="1"/>
</dbReference>
<dbReference type="SMART" id="SM00028">
    <property type="entry name" value="TPR"/>
    <property type="match status" value="3"/>
</dbReference>
<accession>A0A820I100</accession>
<dbReference type="PROSITE" id="PS50005">
    <property type="entry name" value="TPR"/>
    <property type="match status" value="3"/>
</dbReference>
<name>A0A820I100_9BILA</name>
<dbReference type="Pfam" id="PF13181">
    <property type="entry name" value="TPR_8"/>
    <property type="match status" value="1"/>
</dbReference>
<dbReference type="PANTHER" id="PTHR45641">
    <property type="entry name" value="TETRATRICOPEPTIDE REPEAT PROTEIN (AFU_ORTHOLOGUE AFUA_6G03870)"/>
    <property type="match status" value="1"/>
</dbReference>
<gene>
    <name evidence="4" type="ORF">KXQ929_LOCUS45563</name>
</gene>
<dbReference type="SUPFAM" id="SSF48452">
    <property type="entry name" value="TPR-like"/>
    <property type="match status" value="1"/>
</dbReference>
<dbReference type="InterPro" id="IPR011990">
    <property type="entry name" value="TPR-like_helical_dom_sf"/>
</dbReference>
<proteinExistence type="predicted"/>
<evidence type="ECO:0000256" key="1">
    <source>
        <dbReference type="ARBA" id="ARBA00022737"/>
    </source>
</evidence>
<reference evidence="4" key="1">
    <citation type="submission" date="2021-02" db="EMBL/GenBank/DDBJ databases">
        <authorList>
            <person name="Nowell W R."/>
        </authorList>
    </citation>
    <scope>NUCLEOTIDE SEQUENCE</scope>
</reference>
<dbReference type="EMBL" id="CAJOBB010014222">
    <property type="protein sequence ID" value="CAF4301677.1"/>
    <property type="molecule type" value="Genomic_DNA"/>
</dbReference>
<keyword evidence="1" id="KW-0677">Repeat</keyword>
<feature type="repeat" description="TPR" evidence="3">
    <location>
        <begin position="158"/>
        <end position="191"/>
    </location>
</feature>
<evidence type="ECO:0008006" key="6">
    <source>
        <dbReference type="Google" id="ProtNLM"/>
    </source>
</evidence>
<dbReference type="Proteomes" id="UP000663868">
    <property type="component" value="Unassembled WGS sequence"/>
</dbReference>
<dbReference type="AlphaFoldDB" id="A0A820I100"/>
<sequence length="213" mass="24666">MSINAVDSTTPFASVTNVSYFHTEDEVLFSIHTIFLIEDIQSMDGNKHLYQVNLTLTSGNDQDLRHLSDQIRHETFPDEQGWYRLGLLLIKMGQFTKAQEIYKVLLRQASNESDMAPIYYQLGWIKHNRGEYQEALSSHEKALTIPQQLLPVNHPDLGDSYNRIGNVHDSMRDYPKALSYYELAVQIGQQSLPTSHPRLQQWRKNLEDMKKKS</sequence>
<keyword evidence="2 3" id="KW-0802">TPR repeat</keyword>
<evidence type="ECO:0000256" key="3">
    <source>
        <dbReference type="PROSITE-ProRule" id="PRU00339"/>
    </source>
</evidence>
<evidence type="ECO:0000256" key="2">
    <source>
        <dbReference type="ARBA" id="ARBA00022803"/>
    </source>
</evidence>
<evidence type="ECO:0000313" key="5">
    <source>
        <dbReference type="Proteomes" id="UP000663868"/>
    </source>
</evidence>
<dbReference type="Gene3D" id="1.25.40.10">
    <property type="entry name" value="Tetratricopeptide repeat domain"/>
    <property type="match status" value="1"/>
</dbReference>